<name>E6LNJ5_9FIRM</name>
<accession>E6LNJ5</accession>
<evidence type="ECO:0000313" key="6">
    <source>
        <dbReference type="Proteomes" id="UP000003434"/>
    </source>
</evidence>
<dbReference type="InterPro" id="IPR005053">
    <property type="entry name" value="MobA_MobL"/>
</dbReference>
<dbReference type="HOGENOM" id="CLU_025383_5_4_9"/>
<reference evidence="5 6" key="1">
    <citation type="submission" date="2010-12" db="EMBL/GenBank/DDBJ databases">
        <authorList>
            <person name="Muzny D."/>
            <person name="Qin X."/>
            <person name="Deng J."/>
            <person name="Jiang H."/>
            <person name="Liu Y."/>
            <person name="Qu J."/>
            <person name="Song X.-Z."/>
            <person name="Zhang L."/>
            <person name="Thornton R."/>
            <person name="Coyle M."/>
            <person name="Francisco L."/>
            <person name="Jackson L."/>
            <person name="Javaid M."/>
            <person name="Korchina V."/>
            <person name="Kovar C."/>
            <person name="Mata R."/>
            <person name="Mathew T."/>
            <person name="Ngo R."/>
            <person name="Nguyen L."/>
            <person name="Nguyen N."/>
            <person name="Okwuonu G."/>
            <person name="Ongeri F."/>
            <person name="Pham C."/>
            <person name="Simmons D."/>
            <person name="Wilczek-Boney K."/>
            <person name="Hale W."/>
            <person name="Jakkamsetti A."/>
            <person name="Pham P."/>
            <person name="Ruth R."/>
            <person name="San Lucas F."/>
            <person name="Warren J."/>
            <person name="Zhang J."/>
            <person name="Zhao Z."/>
            <person name="Zhou C."/>
            <person name="Zhu D."/>
            <person name="Lee S."/>
            <person name="Bess C."/>
            <person name="Blankenburg K."/>
            <person name="Forbes L."/>
            <person name="Fu Q."/>
            <person name="Gubbala S."/>
            <person name="Hirani K."/>
            <person name="Jayaseelan J.C."/>
            <person name="Lara F."/>
            <person name="Munidasa M."/>
            <person name="Palculict T."/>
            <person name="Patil S."/>
            <person name="Pu L.-L."/>
            <person name="Saada N."/>
            <person name="Tang L."/>
            <person name="Weissenberger G."/>
            <person name="Zhu Y."/>
            <person name="Hemphill L."/>
            <person name="Shang Y."/>
            <person name="Youmans B."/>
            <person name="Ayvaz T."/>
            <person name="Ross M."/>
            <person name="Santibanez J."/>
            <person name="Aqrawi P."/>
            <person name="Gross S."/>
            <person name="Joshi V."/>
            <person name="Fowler G."/>
            <person name="Nazareth L."/>
            <person name="Reid J."/>
            <person name="Worley K."/>
            <person name="Petrosino J."/>
            <person name="Highlander S."/>
            <person name="Gibbs R."/>
        </authorList>
    </citation>
    <scope>NUCLEOTIDE SEQUENCE [LARGE SCALE GENOMIC DNA]</scope>
    <source>
        <strain evidence="5 6">DSM 3986</strain>
    </source>
</reference>
<dbReference type="NCBIfam" id="NF041496">
    <property type="entry name" value="MobQ"/>
    <property type="match status" value="1"/>
</dbReference>
<dbReference type="eggNOG" id="COG0507">
    <property type="taxonomic scope" value="Bacteria"/>
</dbReference>
<evidence type="ECO:0000256" key="2">
    <source>
        <dbReference type="ARBA" id="ARBA00022971"/>
    </source>
</evidence>
<dbReference type="Pfam" id="PF03389">
    <property type="entry name" value="MobA_MobL"/>
    <property type="match status" value="1"/>
</dbReference>
<organism evidence="5 6">
    <name type="scientific">Lachnoanaerobaculum saburreum DSM 3986</name>
    <dbReference type="NCBI Taxonomy" id="887325"/>
    <lineage>
        <taxon>Bacteria</taxon>
        <taxon>Bacillati</taxon>
        <taxon>Bacillota</taxon>
        <taxon>Clostridia</taxon>
        <taxon>Lachnospirales</taxon>
        <taxon>Lachnospiraceae</taxon>
        <taxon>Lachnoanaerobaculum</taxon>
    </lineage>
</organism>
<feature type="region of interest" description="Disordered" evidence="3">
    <location>
        <begin position="557"/>
        <end position="581"/>
    </location>
</feature>
<gene>
    <name evidence="5" type="ORF">HMPREF0381_1564</name>
</gene>
<dbReference type="EMBL" id="AEPW01000060">
    <property type="protein sequence ID" value="EFU76567.1"/>
    <property type="molecule type" value="Genomic_DNA"/>
</dbReference>
<dbReference type="AlphaFoldDB" id="E6LNJ5"/>
<evidence type="ECO:0000256" key="1">
    <source>
        <dbReference type="ARBA" id="ARBA00010873"/>
    </source>
</evidence>
<keyword evidence="2" id="KW-0184">Conjugation</keyword>
<evidence type="ECO:0000256" key="3">
    <source>
        <dbReference type="SAM" id="MobiDB-lite"/>
    </source>
</evidence>
<dbReference type="Proteomes" id="UP000003434">
    <property type="component" value="Unassembled WGS sequence"/>
</dbReference>
<comment type="caution">
    <text evidence="5">The sequence shown here is derived from an EMBL/GenBank/DDBJ whole genome shotgun (WGS) entry which is preliminary data.</text>
</comment>
<evidence type="ECO:0000313" key="5">
    <source>
        <dbReference type="EMBL" id="EFU76567.1"/>
    </source>
</evidence>
<sequence length="581" mass="68493">MHENTKIVNRKERKRMEIKSLHTHVDIVTRTGGGKVIPKAAYNARDRLRDNRYGKLEDYSKIDDLVFSKIFLPKHVPKKFSDREYLWNSVEEIEKSKNSQLARNLLFALPRELSEEDRINLISEFIEENFTSKGMIADCNIHNKKASDNQEQPHAHILLTLREMDREGNWKPKCRKEYILDEKGEKIKLKSGNYKSRKVNLNDWNEPDKAKEWRENFSKKANEYLAKNNIDKRIDSRTFEEQGREELPQVHLGTASYQMEKKGIQAERGNQNRKIIALNTELKKLKEEMAEISSWILSLVTMVKGLLKGFSKEKQEEYNLTPDLFDVYSYLETYYNIQKELSKNLSYDSRMRKEQFDSKKYMHTLSYMSRNNLKTILDIQGKKEEVTTRLKENKGKIADCNKQMKNIETLIKQAKIMKEHKTVYDRYKGADNSIFSKIAGASKEEYYNSHKADIDNYIRAKSILKKLSGSEKIEIKKWEQAKRALQTDIDHLMFNQKFIKEEISQIKHIKYVVDEVNKNFGIDINMEIEIAYKKAIARGEKPSVKMAIEEFQKQIKKEDQQKAWTKEHSKNKGTKSKETER</sequence>
<dbReference type="Gene3D" id="3.30.930.30">
    <property type="match status" value="1"/>
</dbReference>
<evidence type="ECO:0000259" key="4">
    <source>
        <dbReference type="Pfam" id="PF03389"/>
    </source>
</evidence>
<protein>
    <submittedName>
        <fullName evidence="5">MobA/MobL family protein</fullName>
    </submittedName>
</protein>
<comment type="similarity">
    <text evidence="1">Belongs to the MobA/MobL family.</text>
</comment>
<feature type="domain" description="MobA/MobL protein" evidence="4">
    <location>
        <begin position="37"/>
        <end position="262"/>
    </location>
</feature>
<proteinExistence type="inferred from homology"/>